<dbReference type="OrthoDB" id="3178131at2"/>
<feature type="region of interest" description="Disordered" evidence="3">
    <location>
        <begin position="851"/>
        <end position="917"/>
    </location>
</feature>
<dbReference type="InterPro" id="IPR000792">
    <property type="entry name" value="Tscrpt_reg_LuxR_C"/>
</dbReference>
<accession>A0A646KL50</accession>
<keyword evidence="1" id="KW-0547">Nucleotide-binding</keyword>
<dbReference type="PROSITE" id="PS00622">
    <property type="entry name" value="HTH_LUXR_1"/>
    <property type="match status" value="1"/>
</dbReference>
<evidence type="ECO:0000313" key="5">
    <source>
        <dbReference type="EMBL" id="MQT03032.1"/>
    </source>
</evidence>
<dbReference type="InterPro" id="IPR041664">
    <property type="entry name" value="AAA_16"/>
</dbReference>
<dbReference type="SUPFAM" id="SSF46894">
    <property type="entry name" value="C-terminal effector domain of the bipartite response regulators"/>
    <property type="match status" value="1"/>
</dbReference>
<dbReference type="SMART" id="SM00421">
    <property type="entry name" value="HTH_LUXR"/>
    <property type="match status" value="1"/>
</dbReference>
<gene>
    <name evidence="5" type="ORF">FF041_23440</name>
</gene>
<dbReference type="GO" id="GO:0005737">
    <property type="term" value="C:cytoplasm"/>
    <property type="evidence" value="ECO:0007669"/>
    <property type="project" value="TreeGrafter"/>
</dbReference>
<reference evidence="5 6" key="1">
    <citation type="submission" date="2019-05" db="EMBL/GenBank/DDBJ databases">
        <title>Comparative genomics and metabolomics analyses of clavulanic acid producing Streptomyces species provides insight into specialized metabolism and evolution of beta-lactam biosynthetic gene clusters.</title>
        <authorList>
            <person name="Moore M.A."/>
            <person name="Cruz-Morales P."/>
            <person name="Barona Gomez F."/>
            <person name="Kapil T."/>
        </authorList>
    </citation>
    <scope>NUCLEOTIDE SEQUENCE [LARGE SCALE GENOMIC DNA]</scope>
    <source>
        <strain evidence="5 6">NRRL 5741</strain>
    </source>
</reference>
<evidence type="ECO:0000259" key="4">
    <source>
        <dbReference type="PROSITE" id="PS50043"/>
    </source>
</evidence>
<dbReference type="PROSITE" id="PS50043">
    <property type="entry name" value="HTH_LUXR_2"/>
    <property type="match status" value="1"/>
</dbReference>
<dbReference type="EMBL" id="VCLA01000160">
    <property type="protein sequence ID" value="MQT03032.1"/>
    <property type="molecule type" value="Genomic_DNA"/>
</dbReference>
<dbReference type="SUPFAM" id="SSF48452">
    <property type="entry name" value="TPR-like"/>
    <property type="match status" value="1"/>
</dbReference>
<feature type="domain" description="HTH luxR-type" evidence="4">
    <location>
        <begin position="943"/>
        <end position="1008"/>
    </location>
</feature>
<dbReference type="Pfam" id="PF13191">
    <property type="entry name" value="AAA_16"/>
    <property type="match status" value="1"/>
</dbReference>
<keyword evidence="6" id="KW-1185">Reference proteome</keyword>
<dbReference type="PRINTS" id="PR00038">
    <property type="entry name" value="HTHLUXR"/>
</dbReference>
<dbReference type="AlphaFoldDB" id="A0A646KL50"/>
<evidence type="ECO:0000256" key="2">
    <source>
        <dbReference type="ARBA" id="ARBA00022840"/>
    </source>
</evidence>
<feature type="compositionally biased region" description="Low complexity" evidence="3">
    <location>
        <begin position="530"/>
        <end position="547"/>
    </location>
</feature>
<dbReference type="CDD" id="cd06170">
    <property type="entry name" value="LuxR_C_like"/>
    <property type="match status" value="1"/>
</dbReference>
<feature type="compositionally biased region" description="Basic and acidic residues" evidence="3">
    <location>
        <begin position="888"/>
        <end position="899"/>
    </location>
</feature>
<dbReference type="Proteomes" id="UP000419138">
    <property type="component" value="Unassembled WGS sequence"/>
</dbReference>
<dbReference type="GO" id="GO:0005524">
    <property type="term" value="F:ATP binding"/>
    <property type="evidence" value="ECO:0007669"/>
    <property type="project" value="UniProtKB-KW"/>
</dbReference>
<dbReference type="RefSeq" id="WP_153524596.1">
    <property type="nucleotide sequence ID" value="NZ_JBEPDZ010000009.1"/>
</dbReference>
<comment type="caution">
    <text evidence="5">The sequence shown here is derived from an EMBL/GenBank/DDBJ whole genome shotgun (WGS) entry which is preliminary data.</text>
</comment>
<protein>
    <submittedName>
        <fullName evidence="5">Helix-turn-helix transcriptional regulator</fullName>
    </submittedName>
</protein>
<sequence length="1017" mass="108266">MANSLLEREAILTAVARHGASARDGRGRWLLLRGGPGMGLTSCVEGALRQERATGGIRVRHARSVPQEAEYPFGVLRQLFPEEDAALPFTDGPPAGSRQPLFHRLTTRLAGGPPVLLAVEDLQHTDEASWRWLGYLTRRLGRLPVLLLLTSAPSFDTGELFRATGQETTLPPLSDPAVEQLAAVHGHGRTTARLCAEASAGNPRLLHALLADLPAQGVPRTLDELVDTRYRDAVAQLLDSDPAPARRATALALALCAAAEEASPSGTPPLMHPDGEAVPLPPDGEVPLLPPDGGTPLLPAGIAGADPAFLAGVTGLTRERQRGVLRAMPRLARLLSHPLPREAVLASARDGELAPLRLRAARQLYEGGAPAPAVAAHLVGLPEITEEWMTRILEEAAELELGQGRPERAVPLLRSASTGPLTEGRRTALACRLASLELFSSAVASTRRLHRELQLTNGPQRLWVASALCGALVAQGCIGPAMRVLKEATDPYEDSRLTRTTRVVAAAIGVHDPEELPRSLIALRTRPEDSPASAAAPEHSPDAPSESAEALADSLVALYEAGSGEVSAHESTARVLDLLADPLHPRLRTSLFSVSACLLQWADHPADARDLARRALPHPPALPDLTDFGQQQLILARGKASLSTGRFQQVIDENEPILRACADQGIQLPHVVAALAIAHGELDQGDTAQRLLSESAAWEFNGSWSWDELLYVRGRLHSFDGRWEQALDDYLACGARKRKRGFESPIAQPWRSGAAQALTALGRPVEAVRFADEELRHARAWGTPRVIGRALHLRAVAIGGRLGLETLDEAVALLRSAPAPVELTEALLDLGRARIAAGHGRKGREALREAHRLAQRPSAELPRGPLAERTGAHRPDSGEGETDTTEPDGGKPDGGDADGRVGTAGDPSGRVGTAGDPSLPRLFRAAGHALALAGARGVGRAPVTDAASPLTDAEQRIVDLAVRGLTNHQIGESLHLARRTVETHLTHAYRKLGISRRTQLAARLRSGEPGGPWSGEV</sequence>
<name>A0A646KL50_STRJU</name>
<proteinExistence type="predicted"/>
<dbReference type="InterPro" id="IPR036388">
    <property type="entry name" value="WH-like_DNA-bd_sf"/>
</dbReference>
<keyword evidence="2" id="KW-0067">ATP-binding</keyword>
<organism evidence="5 6">
    <name type="scientific">Streptomyces jumonjinensis</name>
    <dbReference type="NCBI Taxonomy" id="1945"/>
    <lineage>
        <taxon>Bacteria</taxon>
        <taxon>Bacillati</taxon>
        <taxon>Actinomycetota</taxon>
        <taxon>Actinomycetes</taxon>
        <taxon>Kitasatosporales</taxon>
        <taxon>Streptomycetaceae</taxon>
        <taxon>Streptomyces</taxon>
    </lineage>
</organism>
<dbReference type="PANTHER" id="PTHR16305">
    <property type="entry name" value="TESTICULAR SOLUBLE ADENYLYL CYCLASE"/>
    <property type="match status" value="1"/>
</dbReference>
<evidence type="ECO:0000256" key="3">
    <source>
        <dbReference type="SAM" id="MobiDB-lite"/>
    </source>
</evidence>
<dbReference type="Gene3D" id="1.10.10.10">
    <property type="entry name" value="Winged helix-like DNA-binding domain superfamily/Winged helix DNA-binding domain"/>
    <property type="match status" value="1"/>
</dbReference>
<dbReference type="PANTHER" id="PTHR16305:SF35">
    <property type="entry name" value="TRANSCRIPTIONAL ACTIVATOR DOMAIN"/>
    <property type="match status" value="1"/>
</dbReference>
<evidence type="ECO:0000256" key="1">
    <source>
        <dbReference type="ARBA" id="ARBA00022741"/>
    </source>
</evidence>
<dbReference type="Gene3D" id="1.25.40.10">
    <property type="entry name" value="Tetratricopeptide repeat domain"/>
    <property type="match status" value="1"/>
</dbReference>
<dbReference type="GO" id="GO:0003677">
    <property type="term" value="F:DNA binding"/>
    <property type="evidence" value="ECO:0007669"/>
    <property type="project" value="InterPro"/>
</dbReference>
<dbReference type="GO" id="GO:0004016">
    <property type="term" value="F:adenylate cyclase activity"/>
    <property type="evidence" value="ECO:0007669"/>
    <property type="project" value="TreeGrafter"/>
</dbReference>
<feature type="region of interest" description="Disordered" evidence="3">
    <location>
        <begin position="526"/>
        <end position="547"/>
    </location>
</feature>
<evidence type="ECO:0000313" key="6">
    <source>
        <dbReference type="Proteomes" id="UP000419138"/>
    </source>
</evidence>
<dbReference type="InterPro" id="IPR011990">
    <property type="entry name" value="TPR-like_helical_dom_sf"/>
</dbReference>
<dbReference type="Pfam" id="PF00196">
    <property type="entry name" value="GerE"/>
    <property type="match status" value="1"/>
</dbReference>
<dbReference type="GO" id="GO:0006355">
    <property type="term" value="P:regulation of DNA-templated transcription"/>
    <property type="evidence" value="ECO:0007669"/>
    <property type="project" value="InterPro"/>
</dbReference>
<dbReference type="InterPro" id="IPR016032">
    <property type="entry name" value="Sig_transdc_resp-reg_C-effctor"/>
</dbReference>